<feature type="compositionally biased region" description="Polar residues" evidence="1">
    <location>
        <begin position="72"/>
        <end position="87"/>
    </location>
</feature>
<protein>
    <submittedName>
        <fullName evidence="2">Uncharacterized protein</fullName>
    </submittedName>
</protein>
<evidence type="ECO:0000313" key="2">
    <source>
        <dbReference type="EMBL" id="KFM77966.1"/>
    </source>
</evidence>
<evidence type="ECO:0000313" key="3">
    <source>
        <dbReference type="Proteomes" id="UP000054359"/>
    </source>
</evidence>
<gene>
    <name evidence="2" type="ORF">X975_07266</name>
</gene>
<keyword evidence="3" id="KW-1185">Reference proteome</keyword>
<feature type="non-terminal residue" evidence="2">
    <location>
        <position position="93"/>
    </location>
</feature>
<feature type="region of interest" description="Disordered" evidence="1">
    <location>
        <begin position="71"/>
        <end position="93"/>
    </location>
</feature>
<accession>A0A087UKS7</accession>
<organism evidence="2 3">
    <name type="scientific">Stegodyphus mimosarum</name>
    <name type="common">African social velvet spider</name>
    <dbReference type="NCBI Taxonomy" id="407821"/>
    <lineage>
        <taxon>Eukaryota</taxon>
        <taxon>Metazoa</taxon>
        <taxon>Ecdysozoa</taxon>
        <taxon>Arthropoda</taxon>
        <taxon>Chelicerata</taxon>
        <taxon>Arachnida</taxon>
        <taxon>Araneae</taxon>
        <taxon>Araneomorphae</taxon>
        <taxon>Entelegynae</taxon>
        <taxon>Eresoidea</taxon>
        <taxon>Eresidae</taxon>
        <taxon>Stegodyphus</taxon>
    </lineage>
</organism>
<reference evidence="2 3" key="1">
    <citation type="submission" date="2013-11" db="EMBL/GenBank/DDBJ databases">
        <title>Genome sequencing of Stegodyphus mimosarum.</title>
        <authorList>
            <person name="Bechsgaard J."/>
        </authorList>
    </citation>
    <scope>NUCLEOTIDE SEQUENCE [LARGE SCALE GENOMIC DNA]</scope>
</reference>
<dbReference type="AlphaFoldDB" id="A0A087UKS7"/>
<proteinExistence type="predicted"/>
<evidence type="ECO:0000256" key="1">
    <source>
        <dbReference type="SAM" id="MobiDB-lite"/>
    </source>
</evidence>
<feature type="non-terminal residue" evidence="2">
    <location>
        <position position="1"/>
    </location>
</feature>
<sequence length="93" mass="10521">GETSIWELSPLVRSARQKQKREPLDVVCNCNGGHLSINQTNVLFNKLDRKKNYSLPPLQGQVRAVPLCETAKSFSSRPQHNNTSDSKISVFRR</sequence>
<dbReference type="EMBL" id="KK120285">
    <property type="protein sequence ID" value="KFM77966.1"/>
    <property type="molecule type" value="Genomic_DNA"/>
</dbReference>
<name>A0A087UKS7_STEMI</name>
<dbReference type="Proteomes" id="UP000054359">
    <property type="component" value="Unassembled WGS sequence"/>
</dbReference>